<gene>
    <name evidence="2" type="ORF">CK203_022103</name>
    <name evidence="1" type="ORF">CK203_093337</name>
</gene>
<dbReference type="AlphaFoldDB" id="A0A438F7Y6"/>
<evidence type="ECO:0000313" key="3">
    <source>
        <dbReference type="Proteomes" id="UP000288805"/>
    </source>
</evidence>
<comment type="caution">
    <text evidence="1">The sequence shown here is derived from an EMBL/GenBank/DDBJ whole genome shotgun (WGS) entry which is preliminary data.</text>
</comment>
<reference evidence="1 3" key="1">
    <citation type="journal article" date="2018" name="PLoS Genet.">
        <title>Population sequencing reveals clonal diversity and ancestral inbreeding in the grapevine cultivar Chardonnay.</title>
        <authorList>
            <person name="Roach M.J."/>
            <person name="Johnson D.L."/>
            <person name="Bohlmann J."/>
            <person name="van Vuuren H.J."/>
            <person name="Jones S.J."/>
            <person name="Pretorius I.S."/>
            <person name="Schmidt S.A."/>
            <person name="Borneman A.R."/>
        </authorList>
    </citation>
    <scope>NUCLEOTIDE SEQUENCE [LARGE SCALE GENOMIC DNA]</scope>
    <source>
        <strain evidence="3">cv. Chardonnay</strain>
        <strain evidence="1">I10V1</strain>
        <tissue evidence="1">Leaf</tissue>
    </source>
</reference>
<accession>A0A438F7Y6</accession>
<dbReference type="Proteomes" id="UP000288805">
    <property type="component" value="Unassembled WGS sequence"/>
</dbReference>
<evidence type="ECO:0000313" key="1">
    <source>
        <dbReference type="EMBL" id="RVW56051.1"/>
    </source>
</evidence>
<protein>
    <submittedName>
        <fullName evidence="1">Uncharacterized protein</fullName>
    </submittedName>
</protein>
<organism evidence="1 3">
    <name type="scientific">Vitis vinifera</name>
    <name type="common">Grape</name>
    <dbReference type="NCBI Taxonomy" id="29760"/>
    <lineage>
        <taxon>Eukaryota</taxon>
        <taxon>Viridiplantae</taxon>
        <taxon>Streptophyta</taxon>
        <taxon>Embryophyta</taxon>
        <taxon>Tracheophyta</taxon>
        <taxon>Spermatophyta</taxon>
        <taxon>Magnoliopsida</taxon>
        <taxon>eudicotyledons</taxon>
        <taxon>Gunneridae</taxon>
        <taxon>Pentapetalae</taxon>
        <taxon>rosids</taxon>
        <taxon>Vitales</taxon>
        <taxon>Vitaceae</taxon>
        <taxon>Viteae</taxon>
        <taxon>Vitis</taxon>
    </lineage>
</organism>
<name>A0A438F7Y6_VITVI</name>
<proteinExistence type="predicted"/>
<dbReference type="EMBL" id="QGNW01001099">
    <property type="protein sequence ID" value="RVW56051.1"/>
    <property type="molecule type" value="Genomic_DNA"/>
</dbReference>
<sequence length="62" mass="7172">MATLSVTEDCEQLRKAFAVYVVDYFGSSDLFMIVIPFFPNDEYLLLKLLDFEYFLGGCTDRT</sequence>
<evidence type="ECO:0000313" key="2">
    <source>
        <dbReference type="EMBL" id="RVW65452.1"/>
    </source>
</evidence>
<dbReference type="EMBL" id="QGNW01000688">
    <property type="protein sequence ID" value="RVW65452.1"/>
    <property type="molecule type" value="Genomic_DNA"/>
</dbReference>